<name>U2FLA1_9MOLU</name>
<dbReference type="Gene3D" id="1.25.40.10">
    <property type="entry name" value="Tetratricopeptide repeat domain"/>
    <property type="match status" value="1"/>
</dbReference>
<dbReference type="InterPro" id="IPR019734">
    <property type="entry name" value="TPR_rpt"/>
</dbReference>
<keyword evidence="3" id="KW-1185">Reference proteome</keyword>
<evidence type="ECO:0000259" key="1">
    <source>
        <dbReference type="PROSITE" id="PS50943"/>
    </source>
</evidence>
<dbReference type="SUPFAM" id="SSF48452">
    <property type="entry name" value="TPR-like"/>
    <property type="match status" value="1"/>
</dbReference>
<dbReference type="GO" id="GO:0003677">
    <property type="term" value="F:DNA binding"/>
    <property type="evidence" value="ECO:0007669"/>
    <property type="project" value="InterPro"/>
</dbReference>
<dbReference type="Pfam" id="PF01381">
    <property type="entry name" value="HTH_3"/>
    <property type="match status" value="1"/>
</dbReference>
<dbReference type="Proteomes" id="UP000005707">
    <property type="component" value="Unassembled WGS sequence"/>
</dbReference>
<dbReference type="InParanoid" id="U2FLA1"/>
<organism evidence="2 3">
    <name type="scientific">Haloplasma contractile SSD-17B</name>
    <dbReference type="NCBI Taxonomy" id="1033810"/>
    <lineage>
        <taxon>Bacteria</taxon>
        <taxon>Bacillati</taxon>
        <taxon>Mycoplasmatota</taxon>
        <taxon>Mollicutes</taxon>
        <taxon>Haloplasmatales</taxon>
        <taxon>Haloplasmataceae</taxon>
        <taxon>Haloplasma</taxon>
    </lineage>
</organism>
<feature type="domain" description="HTH cro/C1-type" evidence="1">
    <location>
        <begin position="30"/>
        <end position="84"/>
    </location>
</feature>
<dbReference type="InterPro" id="IPR001387">
    <property type="entry name" value="Cro/C1-type_HTH"/>
</dbReference>
<dbReference type="SMART" id="SM00530">
    <property type="entry name" value="HTH_XRE"/>
    <property type="match status" value="1"/>
</dbReference>
<dbReference type="InterPro" id="IPR011990">
    <property type="entry name" value="TPR-like_helical_dom_sf"/>
</dbReference>
<gene>
    <name evidence="2" type="ORF">HLPCO_000166</name>
</gene>
<sequence length="428" mass="50894">MNSKIAEQIVSYRLQNDVNIEASKNIGYLIKKERLKRDLRLTDVAKGICSLSYLSKIENNAIEPNDYIVEEICKRLGITPIVDNQKGDSKTNLLTLLVNDIERKTDDNIKHHINVLKTSFKNDDDHLTRLIHLTYSIYMSDLSKSKSLCQDLFKIHNHFSNYELCIFYEQLGSYHLLRKDYEDALRFLTLSYKLMKRLGLNRPLLIYKLAWVHYVGNRKYKSYLYARSASQLFSEQNSFFRKIQTEILISLCLAQEDYTLSLEKYNNLIQTTDHLNFHQLNYICRFNLGLLYIEYQEYTEALTVYKTLYKKADKNDLDALLKIIYIYLKIEDHNSVRHYLEKLDSIDTNLEKKFIYEHYFKIILNDYNGINLLKFYRNHALPYARKEKNVDLEIIFLQQRASLYEREGRYKDALEDYKKITKKAGVLK</sequence>
<dbReference type="PROSITE" id="PS50943">
    <property type="entry name" value="HTH_CROC1"/>
    <property type="match status" value="1"/>
</dbReference>
<evidence type="ECO:0000313" key="3">
    <source>
        <dbReference type="Proteomes" id="UP000005707"/>
    </source>
</evidence>
<accession>U2FLA1</accession>
<dbReference type="eggNOG" id="COG1396">
    <property type="taxonomic scope" value="Bacteria"/>
</dbReference>
<dbReference type="Gene3D" id="1.10.260.40">
    <property type="entry name" value="lambda repressor-like DNA-binding domains"/>
    <property type="match status" value="1"/>
</dbReference>
<dbReference type="EMBL" id="AFNU02000001">
    <property type="protein sequence ID" value="ERJ13515.1"/>
    <property type="molecule type" value="Genomic_DNA"/>
</dbReference>
<dbReference type="FunCoup" id="U2FLA1">
    <property type="interactions" value="25"/>
</dbReference>
<dbReference type="STRING" id="1033810.HLPCO_000166"/>
<proteinExistence type="predicted"/>
<protein>
    <submittedName>
        <fullName evidence="2">Transcriptional regulator Cro-CI family protein</fullName>
    </submittedName>
</protein>
<reference evidence="2 3" key="1">
    <citation type="journal article" date="2011" name="J. Bacteriol.">
        <title>Genome sequence of Haloplasma contractile, an unusual contractile bacterium from a deep-sea anoxic brine lake.</title>
        <authorList>
            <person name="Antunes A."/>
            <person name="Alam I."/>
            <person name="El Dorry H."/>
            <person name="Siam R."/>
            <person name="Robertson A."/>
            <person name="Bajic V.B."/>
            <person name="Stingl U."/>
        </authorList>
    </citation>
    <scope>NUCLEOTIDE SEQUENCE [LARGE SCALE GENOMIC DNA]</scope>
    <source>
        <strain evidence="2 3">SSD-17B</strain>
    </source>
</reference>
<dbReference type="InterPro" id="IPR010982">
    <property type="entry name" value="Lambda_DNA-bd_dom_sf"/>
</dbReference>
<reference evidence="2 3" key="2">
    <citation type="journal article" date="2013" name="PLoS ONE">
        <title>INDIGO - INtegrated Data Warehouse of MIcrobial GenOmes with Examples from the Red Sea Extremophiles.</title>
        <authorList>
            <person name="Alam I."/>
            <person name="Antunes A."/>
            <person name="Kamau A.A."/>
            <person name="Ba Alawi W."/>
            <person name="Kalkatawi M."/>
            <person name="Stingl U."/>
            <person name="Bajic V.B."/>
        </authorList>
    </citation>
    <scope>NUCLEOTIDE SEQUENCE [LARGE SCALE GENOMIC DNA]</scope>
    <source>
        <strain evidence="2 3">SSD-17B</strain>
    </source>
</reference>
<dbReference type="CDD" id="cd00093">
    <property type="entry name" value="HTH_XRE"/>
    <property type="match status" value="1"/>
</dbReference>
<dbReference type="RefSeq" id="WP_008826380.1">
    <property type="nucleotide sequence ID" value="NZ_AFNU02000001.1"/>
</dbReference>
<comment type="caution">
    <text evidence="2">The sequence shown here is derived from an EMBL/GenBank/DDBJ whole genome shotgun (WGS) entry which is preliminary data.</text>
</comment>
<dbReference type="SMART" id="SM00028">
    <property type="entry name" value="TPR"/>
    <property type="match status" value="3"/>
</dbReference>
<dbReference type="AlphaFoldDB" id="U2FLA1"/>
<dbReference type="SUPFAM" id="SSF47413">
    <property type="entry name" value="lambda repressor-like DNA-binding domains"/>
    <property type="match status" value="1"/>
</dbReference>
<dbReference type="OrthoDB" id="252257at2"/>
<evidence type="ECO:0000313" key="2">
    <source>
        <dbReference type="EMBL" id="ERJ13515.1"/>
    </source>
</evidence>